<evidence type="ECO:0000313" key="2">
    <source>
        <dbReference type="EMBL" id="KIJ31693.1"/>
    </source>
</evidence>
<protein>
    <recommendedName>
        <fullName evidence="4">Helitron helicase-like domain-containing protein</fullName>
    </recommendedName>
</protein>
<name>A0A0C9TNS6_SPHS4</name>
<gene>
    <name evidence="2" type="ORF">M422DRAFT_266593</name>
</gene>
<dbReference type="AlphaFoldDB" id="A0A0C9TNS6"/>
<reference evidence="2 3" key="1">
    <citation type="submission" date="2014-06" db="EMBL/GenBank/DDBJ databases">
        <title>Evolutionary Origins and Diversification of the Mycorrhizal Mutualists.</title>
        <authorList>
            <consortium name="DOE Joint Genome Institute"/>
            <consortium name="Mycorrhizal Genomics Consortium"/>
            <person name="Kohler A."/>
            <person name="Kuo A."/>
            <person name="Nagy L.G."/>
            <person name="Floudas D."/>
            <person name="Copeland A."/>
            <person name="Barry K.W."/>
            <person name="Cichocki N."/>
            <person name="Veneault-Fourrey C."/>
            <person name="LaButti K."/>
            <person name="Lindquist E.A."/>
            <person name="Lipzen A."/>
            <person name="Lundell T."/>
            <person name="Morin E."/>
            <person name="Murat C."/>
            <person name="Riley R."/>
            <person name="Ohm R."/>
            <person name="Sun H."/>
            <person name="Tunlid A."/>
            <person name="Henrissat B."/>
            <person name="Grigoriev I.V."/>
            <person name="Hibbett D.S."/>
            <person name="Martin F."/>
        </authorList>
    </citation>
    <scope>NUCLEOTIDE SEQUENCE [LARGE SCALE GENOMIC DNA]</scope>
    <source>
        <strain evidence="2 3">SS14</strain>
    </source>
</reference>
<dbReference type="PANTHER" id="PTHR45786:SF74">
    <property type="entry name" value="ATP-DEPENDENT DNA HELICASE"/>
    <property type="match status" value="1"/>
</dbReference>
<evidence type="ECO:0000256" key="1">
    <source>
        <dbReference type="SAM" id="MobiDB-lite"/>
    </source>
</evidence>
<evidence type="ECO:0000313" key="3">
    <source>
        <dbReference type="Proteomes" id="UP000054279"/>
    </source>
</evidence>
<keyword evidence="3" id="KW-1185">Reference proteome</keyword>
<feature type="compositionally biased region" description="Polar residues" evidence="1">
    <location>
        <begin position="43"/>
        <end position="72"/>
    </location>
</feature>
<dbReference type="HOGENOM" id="CLU_062079_0_0_1"/>
<proteinExistence type="predicted"/>
<sequence>MPLSRGQQRERNRQHRQDERYREQARLAAAQHRARRRQTHTTSNVADSDNNSAPKIEQQSEQINQGPHTENNTPWWITFKQMFHHRRRGLCDDLTWDRTCQHCGARLLKGERAGFCCNNGKKIVPPLPQLPPQIWELMNNAPILANKISSYSRSLNNLFAFTAIGTTGRFVRFETGTFSVAITGRTYHRILDVAQHQSSIHWFLYDEHECEQRGQQYNVPAIWIRSVRADLEEVNPYVNTFRLFQNVNEEIPAAIELTEASTNGDFAAIIHAGNIAANVQPRSVLIWRNSENEPSFMPIYSRHYEPLQYLLLFPHGTLGWGLPNNTRDLNIDADDENVLGFTQMQWYRNRLLTDDRFLRFGRLASEYICDMYSRIEEQ</sequence>
<accession>A0A0C9TNS6</accession>
<organism evidence="2 3">
    <name type="scientific">Sphaerobolus stellatus (strain SS14)</name>
    <dbReference type="NCBI Taxonomy" id="990650"/>
    <lineage>
        <taxon>Eukaryota</taxon>
        <taxon>Fungi</taxon>
        <taxon>Dikarya</taxon>
        <taxon>Basidiomycota</taxon>
        <taxon>Agaricomycotina</taxon>
        <taxon>Agaricomycetes</taxon>
        <taxon>Phallomycetidae</taxon>
        <taxon>Geastrales</taxon>
        <taxon>Sphaerobolaceae</taxon>
        <taxon>Sphaerobolus</taxon>
    </lineage>
</organism>
<dbReference type="OrthoDB" id="2690583at2759"/>
<evidence type="ECO:0008006" key="4">
    <source>
        <dbReference type="Google" id="ProtNLM"/>
    </source>
</evidence>
<feature type="compositionally biased region" description="Basic and acidic residues" evidence="1">
    <location>
        <begin position="7"/>
        <end position="25"/>
    </location>
</feature>
<dbReference type="Proteomes" id="UP000054279">
    <property type="component" value="Unassembled WGS sequence"/>
</dbReference>
<feature type="region of interest" description="Disordered" evidence="1">
    <location>
        <begin position="1"/>
        <end position="72"/>
    </location>
</feature>
<dbReference type="PANTHER" id="PTHR45786">
    <property type="entry name" value="DNA BINDING PROTEIN-LIKE"/>
    <property type="match status" value="1"/>
</dbReference>
<dbReference type="EMBL" id="KN837238">
    <property type="protein sequence ID" value="KIJ31693.1"/>
    <property type="molecule type" value="Genomic_DNA"/>
</dbReference>